<dbReference type="PANTHER" id="PTHR28448">
    <property type="entry name" value="UPF0728 PROTEIN C10ORF53"/>
    <property type="match status" value="1"/>
</dbReference>
<name>A0A7I8WBT3_9ANNE</name>
<evidence type="ECO:0000313" key="2">
    <source>
        <dbReference type="EMBL" id="CAD5125625.1"/>
    </source>
</evidence>
<sequence length="92" mass="10543">MPAAAHVIINYGPYNSCGLVQHRDCRLEGLISVLEKYNHTVEKRQIPDWNVVEVWVNGEKIYSCDIRDLDYGGDGELDELCENALERVFKAF</sequence>
<comment type="caution">
    <text evidence="2">The sequence shown here is derived from an EMBL/GenBank/DDBJ whole genome shotgun (WGS) entry which is preliminary data.</text>
</comment>
<dbReference type="Pfam" id="PF15092">
    <property type="entry name" value="UPF0728"/>
    <property type="match status" value="1"/>
</dbReference>
<protein>
    <submittedName>
        <fullName evidence="2">DgyrCDS13827</fullName>
    </submittedName>
</protein>
<reference evidence="2 3" key="1">
    <citation type="submission" date="2020-08" db="EMBL/GenBank/DDBJ databases">
        <authorList>
            <person name="Hejnol A."/>
        </authorList>
    </citation>
    <scope>NUCLEOTIDE SEQUENCE [LARGE SCALE GENOMIC DNA]</scope>
</reference>
<dbReference type="EMBL" id="CAJFCJ010000028">
    <property type="protein sequence ID" value="CAD5125625.1"/>
    <property type="molecule type" value="Genomic_DNA"/>
</dbReference>
<organism evidence="2 3">
    <name type="scientific">Dimorphilus gyrociliatus</name>
    <dbReference type="NCBI Taxonomy" id="2664684"/>
    <lineage>
        <taxon>Eukaryota</taxon>
        <taxon>Metazoa</taxon>
        <taxon>Spiralia</taxon>
        <taxon>Lophotrochozoa</taxon>
        <taxon>Annelida</taxon>
        <taxon>Polychaeta</taxon>
        <taxon>Polychaeta incertae sedis</taxon>
        <taxon>Dinophilidae</taxon>
        <taxon>Dimorphilus</taxon>
    </lineage>
</organism>
<proteinExistence type="inferred from homology"/>
<evidence type="ECO:0000313" key="3">
    <source>
        <dbReference type="Proteomes" id="UP000549394"/>
    </source>
</evidence>
<accession>A0A7I8WBT3</accession>
<dbReference type="OrthoDB" id="10003460at2759"/>
<gene>
    <name evidence="2" type="ORF">DGYR_LOCUS12971</name>
</gene>
<dbReference type="PANTHER" id="PTHR28448:SF1">
    <property type="entry name" value="UPF0728 PROTEIN C10ORF53"/>
    <property type="match status" value="1"/>
</dbReference>
<keyword evidence="3" id="KW-1185">Reference proteome</keyword>
<evidence type="ECO:0000256" key="1">
    <source>
        <dbReference type="ARBA" id="ARBA00009973"/>
    </source>
</evidence>
<dbReference type="InterPro" id="IPR027885">
    <property type="entry name" value="UPF0728"/>
</dbReference>
<dbReference type="AlphaFoldDB" id="A0A7I8WBT3"/>
<dbReference type="Proteomes" id="UP000549394">
    <property type="component" value="Unassembled WGS sequence"/>
</dbReference>
<comment type="similarity">
    <text evidence="1">Belongs to the UPF0728 family.</text>
</comment>